<proteinExistence type="inferred from homology"/>
<feature type="region of interest" description="Disordered" evidence="11">
    <location>
        <begin position="302"/>
        <end position="337"/>
    </location>
</feature>
<dbReference type="PATRIC" id="fig|883066.3.peg.493"/>
<comment type="catalytic activity">
    <reaction evidence="1">
        <text>(7,8-dihydropterin-6-yl)methyl diphosphate + 4-aminobenzoate = 7,8-dihydropteroate + diphosphate</text>
        <dbReference type="Rhea" id="RHEA:19949"/>
        <dbReference type="ChEBI" id="CHEBI:17836"/>
        <dbReference type="ChEBI" id="CHEBI:17839"/>
        <dbReference type="ChEBI" id="CHEBI:33019"/>
        <dbReference type="ChEBI" id="CHEBI:72950"/>
        <dbReference type="EC" id="2.5.1.15"/>
    </reaction>
</comment>
<evidence type="ECO:0000256" key="10">
    <source>
        <dbReference type="RuleBase" id="RU361205"/>
    </source>
</evidence>
<evidence type="ECO:0000256" key="2">
    <source>
        <dbReference type="ARBA" id="ARBA00001946"/>
    </source>
</evidence>
<comment type="function">
    <text evidence="10">Catalyzes the condensation of para-aminobenzoate (pABA) with 6-hydroxymethyl-7,8-dihydropterin diphosphate (DHPt-PP) to form 7,8-dihydropteroate (H2Pte), the immediate precursor of folate derivatives.</text>
</comment>
<evidence type="ECO:0000256" key="11">
    <source>
        <dbReference type="SAM" id="MobiDB-lite"/>
    </source>
</evidence>
<dbReference type="InterPro" id="IPR045031">
    <property type="entry name" value="DHP_synth-like"/>
</dbReference>
<keyword evidence="9 10" id="KW-0289">Folate biosynthesis</keyword>
<keyword evidence="14" id="KW-1185">Reference proteome</keyword>
<dbReference type="RefSeq" id="WP_007000689.1">
    <property type="nucleotide sequence ID" value="NZ_JH992955.1"/>
</dbReference>
<keyword evidence="6 10" id="KW-0808">Transferase</keyword>
<comment type="caution">
    <text evidence="13">The sequence shown here is derived from an EMBL/GenBank/DDBJ whole genome shotgun (WGS) entry which is preliminary data.</text>
</comment>
<evidence type="ECO:0000313" key="13">
    <source>
        <dbReference type="EMBL" id="EKU95685.1"/>
    </source>
</evidence>
<feature type="domain" description="Pterin-binding" evidence="12">
    <location>
        <begin position="9"/>
        <end position="281"/>
    </location>
</feature>
<dbReference type="InterPro" id="IPR011005">
    <property type="entry name" value="Dihydropteroate_synth-like_sf"/>
</dbReference>
<dbReference type="NCBIfam" id="TIGR01496">
    <property type="entry name" value="DHPS"/>
    <property type="match status" value="1"/>
</dbReference>
<dbReference type="InterPro" id="IPR006390">
    <property type="entry name" value="DHP_synth_dom"/>
</dbReference>
<dbReference type="EC" id="2.5.1.15" evidence="5 10"/>
<accession>K9F2I6</accession>
<evidence type="ECO:0000256" key="3">
    <source>
        <dbReference type="ARBA" id="ARBA00004763"/>
    </source>
</evidence>
<name>K9F2I6_9ACTO</name>
<evidence type="ECO:0000256" key="9">
    <source>
        <dbReference type="ARBA" id="ARBA00022909"/>
    </source>
</evidence>
<dbReference type="Proteomes" id="UP000009888">
    <property type="component" value="Unassembled WGS sequence"/>
</dbReference>
<evidence type="ECO:0000256" key="5">
    <source>
        <dbReference type="ARBA" id="ARBA00012458"/>
    </source>
</evidence>
<dbReference type="GO" id="GO:0046654">
    <property type="term" value="P:tetrahydrofolate biosynthetic process"/>
    <property type="evidence" value="ECO:0007669"/>
    <property type="project" value="UniProtKB-UniPathway"/>
</dbReference>
<gene>
    <name evidence="13" type="ORF">HMPREF9233_00472</name>
</gene>
<dbReference type="PANTHER" id="PTHR20941:SF1">
    <property type="entry name" value="FOLIC ACID SYNTHESIS PROTEIN FOL1"/>
    <property type="match status" value="1"/>
</dbReference>
<dbReference type="PROSITE" id="PS00793">
    <property type="entry name" value="DHPS_2"/>
    <property type="match status" value="1"/>
</dbReference>
<dbReference type="UniPathway" id="UPA00077">
    <property type="reaction ID" value="UER00156"/>
</dbReference>
<dbReference type="GO" id="GO:0005829">
    <property type="term" value="C:cytosol"/>
    <property type="evidence" value="ECO:0007669"/>
    <property type="project" value="TreeGrafter"/>
</dbReference>
<comment type="similarity">
    <text evidence="4 10">Belongs to the DHPS family.</text>
</comment>
<dbReference type="GO" id="GO:0046872">
    <property type="term" value="F:metal ion binding"/>
    <property type="evidence" value="ECO:0007669"/>
    <property type="project" value="UniProtKB-KW"/>
</dbReference>
<dbReference type="GO" id="GO:0004156">
    <property type="term" value="F:dihydropteroate synthase activity"/>
    <property type="evidence" value="ECO:0007669"/>
    <property type="project" value="UniProtKB-EC"/>
</dbReference>
<evidence type="ECO:0000256" key="8">
    <source>
        <dbReference type="ARBA" id="ARBA00022842"/>
    </source>
</evidence>
<dbReference type="STRING" id="202789.GCA_001457435_01662"/>
<evidence type="ECO:0000313" key="14">
    <source>
        <dbReference type="Proteomes" id="UP000009888"/>
    </source>
</evidence>
<dbReference type="AlphaFoldDB" id="K9F2I6"/>
<dbReference type="PANTHER" id="PTHR20941">
    <property type="entry name" value="FOLATE SYNTHESIS PROTEINS"/>
    <property type="match status" value="1"/>
</dbReference>
<dbReference type="SUPFAM" id="SSF51717">
    <property type="entry name" value="Dihydropteroate synthetase-like"/>
    <property type="match status" value="1"/>
</dbReference>
<sequence length="337" mass="35000">MEIFGGNTTRVMGIVNVTPDSFSDGGKWADPSSAIAHGRELIAQGADILDIGGESTRPGATLLSWQEEWERIGDVVETLAAEIPVSVDTYHAQTARLAAERGAAIINDVTGGHGDPQMLEVAAEAGEKFGTAYILQHGRGNAQDMNSRASYQDVAEDVCVEVLESLQRALRAGLDPMRIILDPGFGFAKTSKQGWELAAKIDGFLELGYPVLIGVSRKRFLAEFEARAGSVALGGASASAVTPSALHPRDAATAALTQYFAEKGAWAVRVHEVPGSRAAADVAARLQAAGAFVRVPGTRDAGAATKASGARDVDASTKVPGMGAAADASAESRSNGN</sequence>
<dbReference type="Pfam" id="PF00809">
    <property type="entry name" value="Pterin_bind"/>
    <property type="match status" value="1"/>
</dbReference>
<dbReference type="PROSITE" id="PS50972">
    <property type="entry name" value="PTERIN_BINDING"/>
    <property type="match status" value="1"/>
</dbReference>
<evidence type="ECO:0000256" key="4">
    <source>
        <dbReference type="ARBA" id="ARBA00009503"/>
    </source>
</evidence>
<dbReference type="EMBL" id="AGWL01000002">
    <property type="protein sequence ID" value="EKU95685.1"/>
    <property type="molecule type" value="Genomic_DNA"/>
</dbReference>
<dbReference type="InterPro" id="IPR000489">
    <property type="entry name" value="Pterin-binding_dom"/>
</dbReference>
<dbReference type="HOGENOM" id="CLU_008023_0_1_11"/>
<dbReference type="CDD" id="cd00739">
    <property type="entry name" value="DHPS"/>
    <property type="match status" value="1"/>
</dbReference>
<comment type="cofactor">
    <cofactor evidence="2 10">
        <name>Mg(2+)</name>
        <dbReference type="ChEBI" id="CHEBI:18420"/>
    </cofactor>
</comment>
<evidence type="ECO:0000256" key="1">
    <source>
        <dbReference type="ARBA" id="ARBA00000012"/>
    </source>
</evidence>
<evidence type="ECO:0000256" key="7">
    <source>
        <dbReference type="ARBA" id="ARBA00022723"/>
    </source>
</evidence>
<evidence type="ECO:0000259" key="12">
    <source>
        <dbReference type="PROSITE" id="PS50972"/>
    </source>
</evidence>
<dbReference type="GO" id="GO:0046656">
    <property type="term" value="P:folic acid biosynthetic process"/>
    <property type="evidence" value="ECO:0007669"/>
    <property type="project" value="UniProtKB-KW"/>
</dbReference>
<keyword evidence="8 10" id="KW-0460">Magnesium</keyword>
<evidence type="ECO:0000256" key="6">
    <source>
        <dbReference type="ARBA" id="ARBA00022679"/>
    </source>
</evidence>
<organism evidence="13 14">
    <name type="scientific">Actinobaculum massiliense ACS-171-V-Col2</name>
    <dbReference type="NCBI Taxonomy" id="883066"/>
    <lineage>
        <taxon>Bacteria</taxon>
        <taxon>Bacillati</taxon>
        <taxon>Actinomycetota</taxon>
        <taxon>Actinomycetes</taxon>
        <taxon>Actinomycetales</taxon>
        <taxon>Actinomycetaceae</taxon>
        <taxon>Actinobaculum</taxon>
    </lineage>
</organism>
<dbReference type="PROSITE" id="PS00792">
    <property type="entry name" value="DHPS_1"/>
    <property type="match status" value="1"/>
</dbReference>
<reference evidence="13 14" key="1">
    <citation type="submission" date="2012-09" db="EMBL/GenBank/DDBJ databases">
        <title>The Genome Sequence of Actinobaculum massiliae ACS-171-V-COL2.</title>
        <authorList>
            <consortium name="The Broad Institute Genome Sequencing Platform"/>
            <person name="Earl A."/>
            <person name="Ward D."/>
            <person name="Feldgarden M."/>
            <person name="Gevers D."/>
            <person name="Saerens B."/>
            <person name="Vaneechoutte M."/>
            <person name="Walker B."/>
            <person name="Young S.K."/>
            <person name="Zeng Q."/>
            <person name="Gargeya S."/>
            <person name="Fitzgerald M."/>
            <person name="Haas B."/>
            <person name="Abouelleil A."/>
            <person name="Alvarado L."/>
            <person name="Arachchi H.M."/>
            <person name="Berlin A."/>
            <person name="Chapman S.B."/>
            <person name="Goldberg J."/>
            <person name="Griggs A."/>
            <person name="Gujja S."/>
            <person name="Hansen M."/>
            <person name="Howarth C."/>
            <person name="Imamovic A."/>
            <person name="Larimer J."/>
            <person name="McCowen C."/>
            <person name="Montmayeur A."/>
            <person name="Murphy C."/>
            <person name="Neiman D."/>
            <person name="Pearson M."/>
            <person name="Priest M."/>
            <person name="Roberts A."/>
            <person name="Saif S."/>
            <person name="Shea T."/>
            <person name="Sisk P."/>
            <person name="Sykes S."/>
            <person name="Wortman J."/>
            <person name="Nusbaum C."/>
            <person name="Birren B."/>
        </authorList>
    </citation>
    <scope>NUCLEOTIDE SEQUENCE [LARGE SCALE GENOMIC DNA]</scope>
    <source>
        <strain evidence="14">ACS-171-V-Col2</strain>
    </source>
</reference>
<keyword evidence="7 10" id="KW-0479">Metal-binding</keyword>
<dbReference type="eggNOG" id="COG0294">
    <property type="taxonomic scope" value="Bacteria"/>
</dbReference>
<dbReference type="Gene3D" id="3.20.20.20">
    <property type="entry name" value="Dihydropteroate synthase-like"/>
    <property type="match status" value="1"/>
</dbReference>
<protein>
    <recommendedName>
        <fullName evidence="5 10">Dihydropteroate synthase</fullName>
        <shortName evidence="10">DHPS</shortName>
        <ecNumber evidence="5 10">2.5.1.15</ecNumber>
    </recommendedName>
    <alternativeName>
        <fullName evidence="10">Dihydropteroate pyrophosphorylase</fullName>
    </alternativeName>
</protein>
<comment type="pathway">
    <text evidence="3 10">Cofactor biosynthesis; tetrahydrofolate biosynthesis; 7,8-dihydrofolate from 2-amino-4-hydroxy-6-hydroxymethyl-7,8-dihydropteridine diphosphate and 4-aminobenzoate: step 1/2.</text>
</comment>